<dbReference type="RefSeq" id="WP_379071764.1">
    <property type="nucleotide sequence ID" value="NZ_JBHTIT010000001.1"/>
</dbReference>
<evidence type="ECO:0008006" key="4">
    <source>
        <dbReference type="Google" id="ProtNLM"/>
    </source>
</evidence>
<feature type="signal peptide" evidence="1">
    <location>
        <begin position="1"/>
        <end position="27"/>
    </location>
</feature>
<sequence>MKKLLIVAATCLSLAACVTMGGGNAGANNGASASQTQSFIQALEAKRGTALGVAEKVQLQGLVGATKTGLNGVQNSFLNNVGSHVGLNGPVLAALFPSIGTPVSENAAVAKVEQALGSRLSQADASAVKAATALRNNTGESLKTSLSNRVGGLVGLDGAMVEALLPLLGF</sequence>
<evidence type="ECO:0000313" key="3">
    <source>
        <dbReference type="Proteomes" id="UP001597044"/>
    </source>
</evidence>
<protein>
    <recommendedName>
        <fullName evidence="4">DUF2780 domain-containing protein</fullName>
    </recommendedName>
</protein>
<proteinExistence type="predicted"/>
<name>A0ABW3HJ22_9GAMM</name>
<evidence type="ECO:0000313" key="2">
    <source>
        <dbReference type="EMBL" id="MFD0950754.1"/>
    </source>
</evidence>
<comment type="caution">
    <text evidence="2">The sequence shown here is derived from an EMBL/GenBank/DDBJ whole genome shotgun (WGS) entry which is preliminary data.</text>
</comment>
<evidence type="ECO:0000256" key="1">
    <source>
        <dbReference type="SAM" id="SignalP"/>
    </source>
</evidence>
<dbReference type="EMBL" id="JBHTIT010000001">
    <property type="protein sequence ID" value="MFD0950754.1"/>
    <property type="molecule type" value="Genomic_DNA"/>
</dbReference>
<dbReference type="Proteomes" id="UP001597044">
    <property type="component" value="Unassembled WGS sequence"/>
</dbReference>
<feature type="chain" id="PRO_5047069198" description="DUF2780 domain-containing protein" evidence="1">
    <location>
        <begin position="28"/>
        <end position="170"/>
    </location>
</feature>
<organism evidence="2 3">
    <name type="scientific">Paraperlucidibaca wandonensis</name>
    <dbReference type="NCBI Taxonomy" id="1268273"/>
    <lineage>
        <taxon>Bacteria</taxon>
        <taxon>Pseudomonadati</taxon>
        <taxon>Pseudomonadota</taxon>
        <taxon>Gammaproteobacteria</taxon>
        <taxon>Moraxellales</taxon>
        <taxon>Moraxellaceae</taxon>
        <taxon>Paraperlucidibaca</taxon>
    </lineage>
</organism>
<keyword evidence="3" id="KW-1185">Reference proteome</keyword>
<accession>A0ABW3HJ22</accession>
<reference evidence="3" key="1">
    <citation type="journal article" date="2019" name="Int. J. Syst. Evol. Microbiol.">
        <title>The Global Catalogue of Microorganisms (GCM) 10K type strain sequencing project: providing services to taxonomists for standard genome sequencing and annotation.</title>
        <authorList>
            <consortium name="The Broad Institute Genomics Platform"/>
            <consortium name="The Broad Institute Genome Sequencing Center for Infectious Disease"/>
            <person name="Wu L."/>
            <person name="Ma J."/>
        </authorList>
    </citation>
    <scope>NUCLEOTIDE SEQUENCE [LARGE SCALE GENOMIC DNA]</scope>
    <source>
        <strain evidence="3">CCUG 63419</strain>
    </source>
</reference>
<dbReference type="PROSITE" id="PS51257">
    <property type="entry name" value="PROKAR_LIPOPROTEIN"/>
    <property type="match status" value="1"/>
</dbReference>
<keyword evidence="1" id="KW-0732">Signal</keyword>
<gene>
    <name evidence="2" type="ORF">ACFQ0F_10190</name>
</gene>